<evidence type="ECO:0000259" key="10">
    <source>
        <dbReference type="Pfam" id="PF01636"/>
    </source>
</evidence>
<dbReference type="GO" id="GO:0016773">
    <property type="term" value="F:phosphotransferase activity, alcohol group as acceptor"/>
    <property type="evidence" value="ECO:0007669"/>
    <property type="project" value="InterPro"/>
</dbReference>
<feature type="binding site" evidence="9">
    <location>
        <position position="238"/>
    </location>
    <ligand>
        <name>Mg(2+)</name>
        <dbReference type="ChEBI" id="CHEBI:18420"/>
    </ligand>
</feature>
<keyword evidence="5 7" id="KW-0067">ATP-binding</keyword>
<evidence type="ECO:0000256" key="6">
    <source>
        <dbReference type="ARBA" id="ARBA00023251"/>
    </source>
</evidence>
<keyword evidence="4 7" id="KW-0418">Kinase</keyword>
<name>A0A8J3PX40_9ACTN</name>
<dbReference type="GO" id="GO:0016301">
    <property type="term" value="F:kinase activity"/>
    <property type="evidence" value="ECO:0007669"/>
    <property type="project" value="UniProtKB-KW"/>
</dbReference>
<dbReference type="EMBL" id="BONV01000032">
    <property type="protein sequence ID" value="GIG82695.1"/>
    <property type="molecule type" value="Genomic_DNA"/>
</dbReference>
<feature type="active site" description="Proton acceptor" evidence="8">
    <location>
        <position position="219"/>
    </location>
</feature>
<comment type="similarity">
    <text evidence="1 7">Belongs to the aminoglycoside phosphotransferase family.</text>
</comment>
<keyword evidence="2 7" id="KW-0808">Transferase</keyword>
<keyword evidence="6 7" id="KW-0046">Antibiotic resistance</keyword>
<sequence>MGAPHAGRPRLDDVSCSPEESLAVSRDVTSEIPTGPVDVPDAVAALAGEHAVTPVWRNELGGLTFRLDDGRGGVRYVKWIAAGTPEIDLAGEAERLAWARSWVTVPQVVEQGADAHGSWLVTAAVPGLSAVAPRWVAEPATAAAAIGRGLRAFHDALPVERCPFDWSVDRRIARADERIAAGQGPADRFPEHRHLDLSDARARIGAPPDVDLLVVCHGDACVPNTLVHDDGRFSAHVDLGSLGVADRWADLAVAAWSTEWNYGPGYDGIVYDAYGVAPDRERIAYYRLLWDMA</sequence>
<proteinExistence type="inferred from homology"/>
<dbReference type="Gene3D" id="3.30.200.20">
    <property type="entry name" value="Phosphorylase Kinase, domain 1"/>
    <property type="match status" value="1"/>
</dbReference>
<dbReference type="GO" id="GO:0005524">
    <property type="term" value="F:ATP binding"/>
    <property type="evidence" value="ECO:0007669"/>
    <property type="project" value="UniProtKB-KW"/>
</dbReference>
<dbReference type="Gene3D" id="3.90.1200.10">
    <property type="match status" value="1"/>
</dbReference>
<dbReference type="GO" id="GO:0046677">
    <property type="term" value="P:response to antibiotic"/>
    <property type="evidence" value="ECO:0007669"/>
    <property type="project" value="UniProtKB-KW"/>
</dbReference>
<dbReference type="InterPro" id="IPR011009">
    <property type="entry name" value="Kinase-like_dom_sf"/>
</dbReference>
<evidence type="ECO:0000256" key="4">
    <source>
        <dbReference type="ARBA" id="ARBA00022777"/>
    </source>
</evidence>
<evidence type="ECO:0000256" key="2">
    <source>
        <dbReference type="ARBA" id="ARBA00022679"/>
    </source>
</evidence>
<dbReference type="InterPro" id="IPR024165">
    <property type="entry name" value="Kan/Strep_kinase"/>
</dbReference>
<dbReference type="SUPFAM" id="SSF56112">
    <property type="entry name" value="Protein kinase-like (PK-like)"/>
    <property type="match status" value="1"/>
</dbReference>
<keyword evidence="12" id="KW-1185">Reference proteome</keyword>
<evidence type="ECO:0000313" key="12">
    <source>
        <dbReference type="Proteomes" id="UP000630097"/>
    </source>
</evidence>
<dbReference type="AlphaFoldDB" id="A0A8J3PX40"/>
<evidence type="ECO:0000256" key="7">
    <source>
        <dbReference type="PIRNR" id="PIRNR000706"/>
    </source>
</evidence>
<protein>
    <submittedName>
        <fullName evidence="11">Putative phosphotransferase</fullName>
    </submittedName>
</protein>
<evidence type="ECO:0000256" key="1">
    <source>
        <dbReference type="ARBA" id="ARBA00006219"/>
    </source>
</evidence>
<accession>A0A8J3PX40</accession>
<dbReference type="Proteomes" id="UP000630097">
    <property type="component" value="Unassembled WGS sequence"/>
</dbReference>
<keyword evidence="9" id="KW-0479">Metal-binding</keyword>
<evidence type="ECO:0000256" key="9">
    <source>
        <dbReference type="PIRSR" id="PIRSR000706-2"/>
    </source>
</evidence>
<evidence type="ECO:0000256" key="5">
    <source>
        <dbReference type="ARBA" id="ARBA00022840"/>
    </source>
</evidence>
<evidence type="ECO:0000313" key="11">
    <source>
        <dbReference type="EMBL" id="GIG82695.1"/>
    </source>
</evidence>
<dbReference type="GO" id="GO:0046872">
    <property type="term" value="F:metal ion binding"/>
    <property type="evidence" value="ECO:0007669"/>
    <property type="project" value="UniProtKB-KW"/>
</dbReference>
<evidence type="ECO:0000256" key="8">
    <source>
        <dbReference type="PIRSR" id="PIRSR000706-1"/>
    </source>
</evidence>
<dbReference type="CDD" id="cd05150">
    <property type="entry name" value="APH"/>
    <property type="match status" value="1"/>
</dbReference>
<gene>
    <name evidence="11" type="ORF">Pka01_58220</name>
</gene>
<evidence type="ECO:0000256" key="3">
    <source>
        <dbReference type="ARBA" id="ARBA00022741"/>
    </source>
</evidence>
<organism evidence="11 12">
    <name type="scientific">Planotetraspora kaengkrachanensis</name>
    <dbReference type="NCBI Taxonomy" id="575193"/>
    <lineage>
        <taxon>Bacteria</taxon>
        <taxon>Bacillati</taxon>
        <taxon>Actinomycetota</taxon>
        <taxon>Actinomycetes</taxon>
        <taxon>Streptosporangiales</taxon>
        <taxon>Streptosporangiaceae</taxon>
        <taxon>Planotetraspora</taxon>
    </lineage>
</organism>
<dbReference type="Pfam" id="PF01636">
    <property type="entry name" value="APH"/>
    <property type="match status" value="1"/>
</dbReference>
<comment type="caution">
    <text evidence="11">The sequence shown here is derived from an EMBL/GenBank/DDBJ whole genome shotgun (WGS) entry which is preliminary data.</text>
</comment>
<reference evidence="11 12" key="1">
    <citation type="submission" date="2021-01" db="EMBL/GenBank/DDBJ databases">
        <title>Whole genome shotgun sequence of Planotetraspora kaengkrachanensis NBRC 104272.</title>
        <authorList>
            <person name="Komaki H."/>
            <person name="Tamura T."/>
        </authorList>
    </citation>
    <scope>NUCLEOTIDE SEQUENCE [LARGE SCALE GENOMIC DNA]</scope>
    <source>
        <strain evidence="11 12">NBRC 104272</strain>
    </source>
</reference>
<keyword evidence="3 7" id="KW-0547">Nucleotide-binding</keyword>
<feature type="domain" description="Aminoglycoside phosphotransferase" evidence="10">
    <location>
        <begin position="63"/>
        <end position="284"/>
    </location>
</feature>
<feature type="binding site" evidence="9">
    <location>
        <position position="224"/>
    </location>
    <ligand>
        <name>Mg(2+)</name>
        <dbReference type="ChEBI" id="CHEBI:18420"/>
    </ligand>
</feature>
<keyword evidence="9" id="KW-0460">Magnesium</keyword>
<dbReference type="InterPro" id="IPR002575">
    <property type="entry name" value="Aminoglycoside_PTrfase"/>
</dbReference>
<dbReference type="PIRSF" id="PIRSF000706">
    <property type="entry name" value="Kanamycin_kin"/>
    <property type="match status" value="1"/>
</dbReference>